<dbReference type="EMBL" id="JAHWXT010000005">
    <property type="protein sequence ID" value="MCF0265827.1"/>
    <property type="molecule type" value="Genomic_DNA"/>
</dbReference>
<name>A0A8X8KI68_ACIGI</name>
<keyword evidence="1" id="KW-1133">Transmembrane helix</keyword>
<evidence type="ECO:0000256" key="1">
    <source>
        <dbReference type="SAM" id="Phobius"/>
    </source>
</evidence>
<feature type="transmembrane region" description="Helical" evidence="1">
    <location>
        <begin position="48"/>
        <end position="69"/>
    </location>
</feature>
<feature type="transmembrane region" description="Helical" evidence="1">
    <location>
        <begin position="75"/>
        <end position="96"/>
    </location>
</feature>
<evidence type="ECO:0000313" key="3">
    <source>
        <dbReference type="Proteomes" id="UP000887320"/>
    </source>
</evidence>
<comment type="caution">
    <text evidence="2">The sequence shown here is derived from an EMBL/GenBank/DDBJ whole genome shotgun (WGS) entry which is preliminary data.</text>
</comment>
<feature type="transmembrane region" description="Helical" evidence="1">
    <location>
        <begin position="17"/>
        <end position="36"/>
    </location>
</feature>
<reference evidence="2" key="1">
    <citation type="submission" date="2021-07" db="EMBL/GenBank/DDBJ databases">
        <authorList>
            <person name="Fernandez M."/>
            <person name="Pereira P."/>
            <person name="Torres Tejerizo G.A."/>
            <person name="Gonzalez P."/>
            <person name="Agostini E."/>
        </authorList>
    </citation>
    <scope>NUCLEOTIDE SEQUENCE</scope>
    <source>
        <strain evidence="2">SFC 500-1A</strain>
    </source>
</reference>
<dbReference type="RefSeq" id="WP_105714116.1">
    <property type="nucleotide sequence ID" value="NZ_JAHWXT010000005.1"/>
</dbReference>
<accession>A0A8X8KI68</accession>
<organism evidence="2 3">
    <name type="scientific">Acinetobacter guillouiae</name>
    <name type="common">Acinetobacter genomosp. 11</name>
    <dbReference type="NCBI Taxonomy" id="106649"/>
    <lineage>
        <taxon>Bacteria</taxon>
        <taxon>Pseudomonadati</taxon>
        <taxon>Pseudomonadota</taxon>
        <taxon>Gammaproteobacteria</taxon>
        <taxon>Moraxellales</taxon>
        <taxon>Moraxellaceae</taxon>
        <taxon>Acinetobacter</taxon>
    </lineage>
</organism>
<dbReference type="AlphaFoldDB" id="A0A8X8KI68"/>
<keyword evidence="1" id="KW-0812">Transmembrane</keyword>
<evidence type="ECO:0000313" key="2">
    <source>
        <dbReference type="EMBL" id="MCF0265827.1"/>
    </source>
</evidence>
<keyword evidence="1" id="KW-0472">Membrane</keyword>
<proteinExistence type="predicted"/>
<feature type="transmembrane region" description="Helical" evidence="1">
    <location>
        <begin position="103"/>
        <end position="122"/>
    </location>
</feature>
<sequence>MITDIFSKTLGGLRKDYFIRNLIIGIVAAVLAWLMIDTLEARATTPKPFWNLVIIKGFFIFNGLLYPYAKYLYDYVWEVITGDAVYVYSINIITIWFKLIARLMCFFFAWILAPVGLLILYFKNS</sequence>
<dbReference type="Proteomes" id="UP000887320">
    <property type="component" value="Unassembled WGS sequence"/>
</dbReference>
<gene>
    <name evidence="2" type="ORF">KW868_15380</name>
</gene>
<protein>
    <submittedName>
        <fullName evidence="2">Uncharacterized protein</fullName>
    </submittedName>
</protein>